<dbReference type="Proteomes" id="UP000645828">
    <property type="component" value="Unassembled WGS sequence"/>
</dbReference>
<proteinExistence type="predicted"/>
<protein>
    <submittedName>
        <fullName evidence="3">(raccoon dog) hypothetical protein</fullName>
    </submittedName>
</protein>
<evidence type="ECO:0000313" key="3">
    <source>
        <dbReference type="EMBL" id="CAD7671596.1"/>
    </source>
</evidence>
<feature type="region of interest" description="Disordered" evidence="1">
    <location>
        <begin position="438"/>
        <end position="489"/>
    </location>
</feature>
<sequence>MESSAGTGTPQPKYCSMATTLKPSSWTGPAPPWELSCTCPFAIQAPWLTRHNLLTRYVSYQPCLHIADSAWQGPGWLGRVGDAADTWVLARRGPDGFYYRAQRKAAPELERQGALLVEFEVPLITDPKLPAQWQSMVLEEDVIQCLPPMGYSLEPGDKVLAPWEPDQQRYGPGTVLLGSEAREPQRASKGGEITVHFWNGNTATVPLGRVQWVPLAVWKKAVERLHKPLIQEHPRPLLWAPCCSLWGPATGCVTSGPSLGTPFPCPPCVPPACCQLLCQGCLCCCSLAGPTWWPLTRTSGGTAKECSEVEPKPPTQLLPLVHPKEDEASVRAPLGVSSSSSSSSEKDLETDLQMGLPQRLMVDGTVNTDLVLPEKCPRRQGGLRQPGWRYWRNGSEPHPGKLGAGNGTIWKEKRSNKEQRVQAIVMGNTRELVLEASGVKPPHILPQDEHRKQSQATATHQRNQNALRPKALRSQVKSRMAGKGLPKDS</sequence>
<comment type="caution">
    <text evidence="3">The sequence shown here is derived from an EMBL/GenBank/DDBJ whole genome shotgun (WGS) entry which is preliminary data.</text>
</comment>
<evidence type="ECO:0000313" key="4">
    <source>
        <dbReference type="Proteomes" id="UP000645828"/>
    </source>
</evidence>
<feature type="domain" description="DUF4537" evidence="2">
    <location>
        <begin position="86"/>
        <end position="224"/>
    </location>
</feature>
<feature type="compositionally biased region" description="Polar residues" evidence="1">
    <location>
        <begin position="454"/>
        <end position="466"/>
    </location>
</feature>
<dbReference type="PANTHER" id="PTHR14343:SF3">
    <property type="entry name" value="SIMILAR TO PREDICTED GENE ICRFP703B1614Q5.5"/>
    <property type="match status" value="1"/>
</dbReference>
<evidence type="ECO:0000256" key="1">
    <source>
        <dbReference type="SAM" id="MobiDB-lite"/>
    </source>
</evidence>
<feature type="region of interest" description="Disordered" evidence="1">
    <location>
        <begin position="328"/>
        <end position="349"/>
    </location>
</feature>
<keyword evidence="4" id="KW-1185">Reference proteome</keyword>
<dbReference type="Pfam" id="PF15057">
    <property type="entry name" value="DUF4537"/>
    <property type="match status" value="1"/>
</dbReference>
<reference evidence="3" key="1">
    <citation type="submission" date="2020-12" db="EMBL/GenBank/DDBJ databases">
        <authorList>
            <consortium name="Molecular Ecology Group"/>
        </authorList>
    </citation>
    <scope>NUCLEOTIDE SEQUENCE</scope>
    <source>
        <strain evidence="3">TBG_1078</strain>
    </source>
</reference>
<evidence type="ECO:0000259" key="2">
    <source>
        <dbReference type="Pfam" id="PF15057"/>
    </source>
</evidence>
<feature type="region of interest" description="Disordered" evidence="1">
    <location>
        <begin position="382"/>
        <end position="408"/>
    </location>
</feature>
<name>A0A811Y7U1_NYCPR</name>
<accession>A0A811Y7U1</accession>
<dbReference type="EMBL" id="CAJHUB010000663">
    <property type="protein sequence ID" value="CAD7671596.1"/>
    <property type="molecule type" value="Genomic_DNA"/>
</dbReference>
<dbReference type="PANTHER" id="PTHR14343">
    <property type="entry name" value="VWFA DOMAIN-CONTAINING PROTEIN"/>
    <property type="match status" value="1"/>
</dbReference>
<organism evidence="3 4">
    <name type="scientific">Nyctereutes procyonoides</name>
    <name type="common">Raccoon dog</name>
    <name type="synonym">Canis procyonoides</name>
    <dbReference type="NCBI Taxonomy" id="34880"/>
    <lineage>
        <taxon>Eukaryota</taxon>
        <taxon>Metazoa</taxon>
        <taxon>Chordata</taxon>
        <taxon>Craniata</taxon>
        <taxon>Vertebrata</taxon>
        <taxon>Euteleostomi</taxon>
        <taxon>Mammalia</taxon>
        <taxon>Eutheria</taxon>
        <taxon>Laurasiatheria</taxon>
        <taxon>Carnivora</taxon>
        <taxon>Caniformia</taxon>
        <taxon>Canidae</taxon>
        <taxon>Nyctereutes</taxon>
    </lineage>
</organism>
<gene>
    <name evidence="3" type="ORF">NYPRO_LOCUS4391</name>
</gene>
<dbReference type="AlphaFoldDB" id="A0A811Y7U1"/>
<dbReference type="InterPro" id="IPR032770">
    <property type="entry name" value="DUF4537"/>
</dbReference>